<evidence type="ECO:0000259" key="11">
    <source>
        <dbReference type="Pfam" id="PF03908"/>
    </source>
</evidence>
<evidence type="ECO:0000256" key="8">
    <source>
        <dbReference type="ARBA" id="ARBA00023136"/>
    </source>
</evidence>
<keyword evidence="7" id="KW-0175">Coiled coil</keyword>
<keyword evidence="8 10" id="KW-0472">Membrane</keyword>
<dbReference type="GO" id="GO:0005789">
    <property type="term" value="C:endoplasmic reticulum membrane"/>
    <property type="evidence" value="ECO:0007669"/>
    <property type="project" value="UniProtKB-SubCell"/>
</dbReference>
<organism evidence="12 13">
    <name type="scientific">Thamnidium elegans</name>
    <dbReference type="NCBI Taxonomy" id="101142"/>
    <lineage>
        <taxon>Eukaryota</taxon>
        <taxon>Fungi</taxon>
        <taxon>Fungi incertae sedis</taxon>
        <taxon>Mucoromycota</taxon>
        <taxon>Mucoromycotina</taxon>
        <taxon>Mucoromycetes</taxon>
        <taxon>Mucorales</taxon>
        <taxon>Mucorineae</taxon>
        <taxon>Mucoraceae</taxon>
        <taxon>Thamnidium</taxon>
    </lineage>
</organism>
<comment type="caution">
    <text evidence="12">The sequence shown here is derived from an EMBL/GenBank/DDBJ whole genome shotgun (WGS) entry which is preliminary data.</text>
</comment>
<evidence type="ECO:0000313" key="12">
    <source>
        <dbReference type="EMBL" id="KAG2232287.1"/>
    </source>
</evidence>
<comment type="subcellular location">
    <subcellularLocation>
        <location evidence="1">Endoplasmic reticulum membrane</location>
        <topology evidence="1">Single-pass type IV membrane protein</topology>
    </subcellularLocation>
</comment>
<feature type="domain" description="Sec20 C-terminal" evidence="11">
    <location>
        <begin position="149"/>
        <end position="237"/>
    </location>
</feature>
<dbReference type="InterPro" id="IPR056173">
    <property type="entry name" value="Sec20_C"/>
</dbReference>
<dbReference type="Pfam" id="PF03908">
    <property type="entry name" value="Sec20"/>
    <property type="match status" value="1"/>
</dbReference>
<reference evidence="12" key="1">
    <citation type="submission" date="2021-01" db="EMBL/GenBank/DDBJ databases">
        <title>Metabolic potential, ecology and presence of endohyphal bacteria is reflected in genomic diversity of Mucoromycotina.</title>
        <authorList>
            <person name="Muszewska A."/>
            <person name="Okrasinska A."/>
            <person name="Steczkiewicz K."/>
            <person name="Drgas O."/>
            <person name="Orlowska M."/>
            <person name="Perlinska-Lenart U."/>
            <person name="Aleksandrzak-Piekarczyk T."/>
            <person name="Szatraj K."/>
            <person name="Zielenkiewicz U."/>
            <person name="Pilsyk S."/>
            <person name="Malc E."/>
            <person name="Mieczkowski P."/>
            <person name="Kruszewska J.S."/>
            <person name="Biernat P."/>
            <person name="Pawlowska J."/>
        </authorList>
    </citation>
    <scope>NUCLEOTIDE SEQUENCE</scope>
    <source>
        <strain evidence="12">WA0000018081</strain>
    </source>
</reference>
<dbReference type="PANTHER" id="PTHR12825">
    <property type="entry name" value="BNIP1-RELATED"/>
    <property type="match status" value="1"/>
</dbReference>
<sequence>MTCIETNLRSLSKLAAECQRQVERLYLVDSFTVQKEVADLIKTNIRCLEQDIKITHLLAEEEDRESSKLSILNRLQEYENQLKQQKSLQTSSRQAILRSTKRVNELEKRNRLELFGGIGKRGKNFTEQFELKQRGVQRGQQDDQVLRASSDVTEALKRTSTLMQQELEKSTFSASMLAESSKTLSTTYTEYQNLGSLVHISKRVITQLESSDWFDRILLLFGLLLFCGVVFYIIKKRTWDVGISWVSWLTQTKKTKKVIQVAKTIVSTPTIIPTILSRDEL</sequence>
<dbReference type="GO" id="GO:0031201">
    <property type="term" value="C:SNARE complex"/>
    <property type="evidence" value="ECO:0007669"/>
    <property type="project" value="TreeGrafter"/>
</dbReference>
<evidence type="ECO:0000256" key="5">
    <source>
        <dbReference type="ARBA" id="ARBA00022892"/>
    </source>
</evidence>
<evidence type="ECO:0000256" key="7">
    <source>
        <dbReference type="ARBA" id="ARBA00023054"/>
    </source>
</evidence>
<keyword evidence="4" id="KW-0256">Endoplasmic reticulum</keyword>
<gene>
    <name evidence="12" type="ORF">INT48_009308</name>
</gene>
<keyword evidence="13" id="KW-1185">Reference proteome</keyword>
<keyword evidence="2" id="KW-0813">Transport</keyword>
<dbReference type="InterPro" id="IPR005606">
    <property type="entry name" value="Sec20"/>
</dbReference>
<dbReference type="AlphaFoldDB" id="A0A8H7SQ69"/>
<name>A0A8H7SQ69_9FUNG</name>
<evidence type="ECO:0000256" key="4">
    <source>
        <dbReference type="ARBA" id="ARBA00022824"/>
    </source>
</evidence>
<feature type="transmembrane region" description="Helical" evidence="10">
    <location>
        <begin position="213"/>
        <end position="234"/>
    </location>
</feature>
<keyword evidence="3 10" id="KW-0812">Transmembrane</keyword>
<proteinExistence type="inferred from homology"/>
<dbReference type="PANTHER" id="PTHR12825:SF0">
    <property type="entry name" value="VESICLE TRANSPORT PROTEIN SEC20"/>
    <property type="match status" value="1"/>
</dbReference>
<protein>
    <recommendedName>
        <fullName evidence="11">Sec20 C-terminal domain-containing protein</fullName>
    </recommendedName>
</protein>
<accession>A0A8H7SQ69</accession>
<evidence type="ECO:0000256" key="3">
    <source>
        <dbReference type="ARBA" id="ARBA00022692"/>
    </source>
</evidence>
<dbReference type="Proteomes" id="UP000613177">
    <property type="component" value="Unassembled WGS sequence"/>
</dbReference>
<keyword evidence="6 10" id="KW-1133">Transmembrane helix</keyword>
<keyword evidence="5" id="KW-0931">ER-Golgi transport</keyword>
<evidence type="ECO:0000313" key="13">
    <source>
        <dbReference type="Proteomes" id="UP000613177"/>
    </source>
</evidence>
<dbReference type="GO" id="GO:0005484">
    <property type="term" value="F:SNAP receptor activity"/>
    <property type="evidence" value="ECO:0007669"/>
    <property type="project" value="InterPro"/>
</dbReference>
<evidence type="ECO:0000256" key="1">
    <source>
        <dbReference type="ARBA" id="ARBA00004163"/>
    </source>
</evidence>
<evidence type="ECO:0000256" key="6">
    <source>
        <dbReference type="ARBA" id="ARBA00022989"/>
    </source>
</evidence>
<dbReference type="EMBL" id="JAEPRE010000116">
    <property type="protein sequence ID" value="KAG2232287.1"/>
    <property type="molecule type" value="Genomic_DNA"/>
</dbReference>
<evidence type="ECO:0000256" key="2">
    <source>
        <dbReference type="ARBA" id="ARBA00022448"/>
    </source>
</evidence>
<dbReference type="GO" id="GO:0006890">
    <property type="term" value="P:retrograde vesicle-mediated transport, Golgi to endoplasmic reticulum"/>
    <property type="evidence" value="ECO:0007669"/>
    <property type="project" value="InterPro"/>
</dbReference>
<evidence type="ECO:0000256" key="10">
    <source>
        <dbReference type="SAM" id="Phobius"/>
    </source>
</evidence>
<evidence type="ECO:0000256" key="9">
    <source>
        <dbReference type="ARBA" id="ARBA00037934"/>
    </source>
</evidence>
<comment type="similarity">
    <text evidence="9">Belongs to the SEC20 family.</text>
</comment>